<protein>
    <recommendedName>
        <fullName evidence="2">histidine kinase</fullName>
        <ecNumber evidence="2">2.7.13.3</ecNumber>
    </recommendedName>
</protein>
<feature type="transmembrane region" description="Helical" evidence="9">
    <location>
        <begin position="192"/>
        <end position="211"/>
    </location>
</feature>
<dbReference type="InterPro" id="IPR050351">
    <property type="entry name" value="BphY/WalK/GraS-like"/>
</dbReference>
<dbReference type="GO" id="GO:0007234">
    <property type="term" value="P:osmosensory signaling via phosphorelay pathway"/>
    <property type="evidence" value="ECO:0007669"/>
    <property type="project" value="TreeGrafter"/>
</dbReference>
<dbReference type="AlphaFoldDB" id="B9M3W7"/>
<name>B9M3W7_GEODF</name>
<keyword evidence="13" id="KW-1185">Reference proteome</keyword>
<feature type="transmembrane region" description="Helical" evidence="9">
    <location>
        <begin position="22"/>
        <end position="41"/>
    </location>
</feature>
<keyword evidence="5 12" id="KW-0418">Kinase</keyword>
<evidence type="ECO:0000256" key="7">
    <source>
        <dbReference type="SAM" id="Coils"/>
    </source>
</evidence>
<feature type="region of interest" description="Disordered" evidence="8">
    <location>
        <begin position="767"/>
        <end position="786"/>
    </location>
</feature>
<evidence type="ECO:0000256" key="6">
    <source>
        <dbReference type="ARBA" id="ARBA00023136"/>
    </source>
</evidence>
<evidence type="ECO:0000256" key="4">
    <source>
        <dbReference type="ARBA" id="ARBA00022679"/>
    </source>
</evidence>
<dbReference type="InterPro" id="IPR035965">
    <property type="entry name" value="PAS-like_dom_sf"/>
</dbReference>
<dbReference type="GO" id="GO:0030295">
    <property type="term" value="F:protein kinase activator activity"/>
    <property type="evidence" value="ECO:0007669"/>
    <property type="project" value="TreeGrafter"/>
</dbReference>
<dbReference type="PANTHER" id="PTHR42878:SF15">
    <property type="entry name" value="BACTERIOPHYTOCHROME"/>
    <property type="match status" value="1"/>
</dbReference>
<gene>
    <name evidence="12" type="ordered locus">Geob_1250</name>
</gene>
<reference evidence="12 13" key="1">
    <citation type="submission" date="2009-01" db="EMBL/GenBank/DDBJ databases">
        <title>Complete sequence of Geobacter sp. FRC-32.</title>
        <authorList>
            <consortium name="US DOE Joint Genome Institute"/>
            <person name="Lucas S."/>
            <person name="Copeland A."/>
            <person name="Lapidus A."/>
            <person name="Glavina del Rio T."/>
            <person name="Dalin E."/>
            <person name="Tice H."/>
            <person name="Bruce D."/>
            <person name="Goodwin L."/>
            <person name="Pitluck S."/>
            <person name="Saunders E."/>
            <person name="Brettin T."/>
            <person name="Detter J.C."/>
            <person name="Han C."/>
            <person name="Larimer F."/>
            <person name="Land M."/>
            <person name="Hauser L."/>
            <person name="Kyrpides N."/>
            <person name="Ovchinnikova G."/>
            <person name="Kostka J."/>
            <person name="Richardson P."/>
        </authorList>
    </citation>
    <scope>NUCLEOTIDE SEQUENCE [LARGE SCALE GENOMIC DNA]</scope>
    <source>
        <strain evidence="13">DSM 22248 / JCM 15807 / FRC-32</strain>
    </source>
</reference>
<dbReference type="SMART" id="SM00388">
    <property type="entry name" value="HisKA"/>
    <property type="match status" value="1"/>
</dbReference>
<dbReference type="STRING" id="316067.Geob_1250"/>
<dbReference type="InterPro" id="IPR036890">
    <property type="entry name" value="HATPase_C_sf"/>
</dbReference>
<dbReference type="SMART" id="SM00387">
    <property type="entry name" value="HATPase_c"/>
    <property type="match status" value="1"/>
</dbReference>
<feature type="transmembrane region" description="Helical" evidence="9">
    <location>
        <begin position="162"/>
        <end position="180"/>
    </location>
</feature>
<dbReference type="eggNOG" id="COG4251">
    <property type="taxonomic scope" value="Bacteria"/>
</dbReference>
<dbReference type="InterPro" id="IPR003594">
    <property type="entry name" value="HATPase_dom"/>
</dbReference>
<evidence type="ECO:0000256" key="5">
    <source>
        <dbReference type="ARBA" id="ARBA00022777"/>
    </source>
</evidence>
<dbReference type="KEGG" id="geo:Geob_1250"/>
<dbReference type="FunFam" id="3.30.565.10:FF:000006">
    <property type="entry name" value="Sensor histidine kinase WalK"/>
    <property type="match status" value="1"/>
</dbReference>
<keyword evidence="6 9" id="KW-0472">Membrane</keyword>
<feature type="domain" description="PAC" evidence="11">
    <location>
        <begin position="439"/>
        <end position="491"/>
    </location>
</feature>
<dbReference type="CDD" id="cd00082">
    <property type="entry name" value="HisKA"/>
    <property type="match status" value="1"/>
</dbReference>
<dbReference type="PANTHER" id="PTHR42878">
    <property type="entry name" value="TWO-COMPONENT HISTIDINE KINASE"/>
    <property type="match status" value="1"/>
</dbReference>
<dbReference type="Gene3D" id="3.30.565.10">
    <property type="entry name" value="Histidine kinase-like ATPase, C-terminal domain"/>
    <property type="match status" value="1"/>
</dbReference>
<dbReference type="EMBL" id="CP001390">
    <property type="protein sequence ID" value="ACM19610.1"/>
    <property type="molecule type" value="Genomic_DNA"/>
</dbReference>
<evidence type="ECO:0000259" key="10">
    <source>
        <dbReference type="PROSITE" id="PS50109"/>
    </source>
</evidence>
<dbReference type="HOGENOM" id="CLU_019777_0_0_7"/>
<feature type="transmembrane region" description="Helical" evidence="9">
    <location>
        <begin position="53"/>
        <end position="72"/>
    </location>
</feature>
<keyword evidence="4" id="KW-0808">Transferase</keyword>
<organism evidence="12 13">
    <name type="scientific">Geotalea daltonii (strain DSM 22248 / JCM 15807 / FRC-32)</name>
    <name type="common">Geobacter daltonii</name>
    <dbReference type="NCBI Taxonomy" id="316067"/>
    <lineage>
        <taxon>Bacteria</taxon>
        <taxon>Pseudomonadati</taxon>
        <taxon>Thermodesulfobacteriota</taxon>
        <taxon>Desulfuromonadia</taxon>
        <taxon>Geobacterales</taxon>
        <taxon>Geobacteraceae</taxon>
        <taxon>Geotalea</taxon>
    </lineage>
</organism>
<dbReference type="InterPro" id="IPR004358">
    <property type="entry name" value="Sig_transdc_His_kin-like_C"/>
</dbReference>
<dbReference type="NCBIfam" id="TIGR00229">
    <property type="entry name" value="sensory_box"/>
    <property type="match status" value="2"/>
</dbReference>
<dbReference type="Gene3D" id="3.30.450.20">
    <property type="entry name" value="PAS domain"/>
    <property type="match status" value="2"/>
</dbReference>
<dbReference type="FunFam" id="1.10.287.130:FF:000070">
    <property type="entry name" value="Histidine kinase sensor protein"/>
    <property type="match status" value="1"/>
</dbReference>
<keyword evidence="9" id="KW-1133">Transmembrane helix</keyword>
<evidence type="ECO:0000256" key="1">
    <source>
        <dbReference type="ARBA" id="ARBA00000085"/>
    </source>
</evidence>
<evidence type="ECO:0000313" key="12">
    <source>
        <dbReference type="EMBL" id="ACM19610.1"/>
    </source>
</evidence>
<keyword evidence="7" id="KW-0175">Coiled coil</keyword>
<dbReference type="InterPro" id="IPR000700">
    <property type="entry name" value="PAS-assoc_C"/>
</dbReference>
<dbReference type="GO" id="GO:0000155">
    <property type="term" value="F:phosphorelay sensor kinase activity"/>
    <property type="evidence" value="ECO:0007669"/>
    <property type="project" value="InterPro"/>
</dbReference>
<feature type="transmembrane region" description="Helical" evidence="9">
    <location>
        <begin position="122"/>
        <end position="142"/>
    </location>
</feature>
<evidence type="ECO:0000256" key="9">
    <source>
        <dbReference type="SAM" id="Phobius"/>
    </source>
</evidence>
<dbReference type="Proteomes" id="UP000007721">
    <property type="component" value="Chromosome"/>
</dbReference>
<evidence type="ECO:0000256" key="2">
    <source>
        <dbReference type="ARBA" id="ARBA00012438"/>
    </source>
</evidence>
<dbReference type="Pfam" id="PF02518">
    <property type="entry name" value="HATPase_c"/>
    <property type="match status" value="1"/>
</dbReference>
<dbReference type="Pfam" id="PF00512">
    <property type="entry name" value="HisKA"/>
    <property type="match status" value="1"/>
</dbReference>
<dbReference type="EC" id="2.7.13.3" evidence="2"/>
<dbReference type="InterPro" id="IPR036097">
    <property type="entry name" value="HisK_dim/P_sf"/>
</dbReference>
<feature type="coiled-coil region" evidence="7">
    <location>
        <begin position="482"/>
        <end position="513"/>
    </location>
</feature>
<dbReference type="InterPro" id="IPR005467">
    <property type="entry name" value="His_kinase_dom"/>
</dbReference>
<evidence type="ECO:0000256" key="3">
    <source>
        <dbReference type="ARBA" id="ARBA00022553"/>
    </source>
</evidence>
<dbReference type="SUPFAM" id="SSF47384">
    <property type="entry name" value="Homodimeric domain of signal transducing histidine kinase"/>
    <property type="match status" value="1"/>
</dbReference>
<feature type="transmembrane region" description="Helical" evidence="9">
    <location>
        <begin position="92"/>
        <end position="110"/>
    </location>
</feature>
<dbReference type="GO" id="GO:0000156">
    <property type="term" value="F:phosphorelay response regulator activity"/>
    <property type="evidence" value="ECO:0007669"/>
    <property type="project" value="TreeGrafter"/>
</dbReference>
<accession>B9M3W7</accession>
<dbReference type="PROSITE" id="PS50109">
    <property type="entry name" value="HIS_KIN"/>
    <property type="match status" value="1"/>
</dbReference>
<keyword evidence="3" id="KW-0597">Phosphoprotein</keyword>
<dbReference type="InterPro" id="IPR000014">
    <property type="entry name" value="PAS"/>
</dbReference>
<dbReference type="PRINTS" id="PR00344">
    <property type="entry name" value="BCTRLSENSOR"/>
</dbReference>
<dbReference type="SUPFAM" id="SSF55874">
    <property type="entry name" value="ATPase domain of HSP90 chaperone/DNA topoisomerase II/histidine kinase"/>
    <property type="match status" value="1"/>
</dbReference>
<dbReference type="SUPFAM" id="SSF55785">
    <property type="entry name" value="PYP-like sensor domain (PAS domain)"/>
    <property type="match status" value="2"/>
</dbReference>
<dbReference type="InterPro" id="IPR013656">
    <property type="entry name" value="PAS_4"/>
</dbReference>
<dbReference type="Gene3D" id="1.10.287.130">
    <property type="match status" value="1"/>
</dbReference>
<dbReference type="PROSITE" id="PS50113">
    <property type="entry name" value="PAC"/>
    <property type="match status" value="1"/>
</dbReference>
<dbReference type="GO" id="GO:0016020">
    <property type="term" value="C:membrane"/>
    <property type="evidence" value="ECO:0007669"/>
    <property type="project" value="UniProtKB-SubCell"/>
</dbReference>
<evidence type="ECO:0000313" key="13">
    <source>
        <dbReference type="Proteomes" id="UP000007721"/>
    </source>
</evidence>
<evidence type="ECO:0000259" key="11">
    <source>
        <dbReference type="PROSITE" id="PS50113"/>
    </source>
</evidence>
<comment type="catalytic activity">
    <reaction evidence="1">
        <text>ATP + protein L-histidine = ADP + protein N-phospho-L-histidine.</text>
        <dbReference type="EC" id="2.7.13.3"/>
    </reaction>
</comment>
<evidence type="ECO:0000256" key="8">
    <source>
        <dbReference type="SAM" id="MobiDB-lite"/>
    </source>
</evidence>
<keyword evidence="9" id="KW-0812">Transmembrane</keyword>
<proteinExistence type="predicted"/>
<dbReference type="InterPro" id="IPR003661">
    <property type="entry name" value="HisK_dim/P_dom"/>
</dbReference>
<dbReference type="Pfam" id="PF08448">
    <property type="entry name" value="PAS_4"/>
    <property type="match status" value="1"/>
</dbReference>
<sequence>MNELLEILAQFGGGKGGEPGNVTVRFLLPTFFWSILAGVAFREWLRTRESKDLWVAIASTTGMSRELLMFAAEYGAWRQMVPFDFMYNYYPPLEHAATMISGLLIGYAFLNYQLHFPSFSRPFLAGSLFTTIVLYWLTAAHWPGFLAHHPGVSFGRFWGDMAFRSAAALFMLLVLGAFISAAAQGKNVSKTLLCGFLFLFFDEFLMIFNIISDERHVDIYAPIRHNLHIWSIPFFLGTYWGNLSRRMGTAEQVIKNVFNLSPGMLGLISFEGTFLLASPASSHVLGIPSDELKGRRLTDFGFETRRDGNLSFIPEDGKVSPICFEKKYMPSHGPERWLQWHLQPDSDEKILYAMVADVTEQKMVAEELLDERNKLEAILSCLGDGLSIRDTDHRIAYQNHIHKKLYGDHIGEYCYRVYEGQSQVCSSCPVAMAIQDLQVHSAVRTVEQNGFKKHVEITASPLKDGSGAVVGAIEAVRDISARKEAEEEILRLNAELEQRVAERTERLAEACRELESFSYSVSHDLRSPLRTIYGYSQLLLEDCSEHLDDQGRKYVEVIANGGRRMEQIIDAMLDFSRIGRRELRHEDVDLSELAIVVTAELHITCPERNVSFIIDNGMVVKGDPSLLRSVMENLFGNAWKYTSKEPDTRIEFSSRVENGSTVFLIRDNGAGFNMAHADKLFAPFQRLHSEHEFPGNGIGLATVQRIIQRHGGRIWAESSPGDGASFYFTLGCYNGAVPGEESPLLSAGEASLDPRLSVRSPLEVPSIDGIQADSAPGRPLTSAWGE</sequence>
<feature type="domain" description="Histidine kinase" evidence="10">
    <location>
        <begin position="520"/>
        <end position="734"/>
    </location>
</feature>